<dbReference type="GO" id="GO:0016787">
    <property type="term" value="F:hydrolase activity"/>
    <property type="evidence" value="ECO:0007669"/>
    <property type="project" value="UniProtKB-KW"/>
</dbReference>
<name>A0A379XTA1_SALER</name>
<sequence length="57" mass="6197">MKPENKIPVLARISDEMKAVVNFQQPGLPPGLPMAILRPSVSIIFLSAVSGMPTRRP</sequence>
<dbReference type="AlphaFoldDB" id="A0A379XTA1"/>
<evidence type="ECO:0000313" key="1">
    <source>
        <dbReference type="EMBL" id="SUI03707.1"/>
    </source>
</evidence>
<reference evidence="1 2" key="1">
    <citation type="submission" date="2018-06" db="EMBL/GenBank/DDBJ databases">
        <authorList>
            <consortium name="Pathogen Informatics"/>
            <person name="Doyle S."/>
        </authorList>
    </citation>
    <scope>NUCLEOTIDE SEQUENCE [LARGE SCALE GENOMIC DNA]</scope>
    <source>
        <strain evidence="1 2">NCTC12420</strain>
    </source>
</reference>
<dbReference type="EC" id="3.1.1.-" evidence="1"/>
<proteinExistence type="predicted"/>
<organism evidence="1 2">
    <name type="scientific">Salmonella enterica subsp. indica</name>
    <dbReference type="NCBI Taxonomy" id="59207"/>
    <lineage>
        <taxon>Bacteria</taxon>
        <taxon>Pseudomonadati</taxon>
        <taxon>Pseudomonadota</taxon>
        <taxon>Gammaproteobacteria</taxon>
        <taxon>Enterobacterales</taxon>
        <taxon>Enterobacteriaceae</taxon>
        <taxon>Salmonella</taxon>
    </lineage>
</organism>
<gene>
    <name evidence="1" type="primary">aes_1</name>
    <name evidence="1" type="ORF">NCTC12420_03524</name>
</gene>
<dbReference type="Proteomes" id="UP000254220">
    <property type="component" value="Unassembled WGS sequence"/>
</dbReference>
<dbReference type="EMBL" id="UGYB01000001">
    <property type="protein sequence ID" value="SUI03707.1"/>
    <property type="molecule type" value="Genomic_DNA"/>
</dbReference>
<keyword evidence="1" id="KW-0378">Hydrolase</keyword>
<protein>
    <submittedName>
        <fullName evidence="1">Acetyl esterase</fullName>
        <ecNumber evidence="1">3.1.1.-</ecNumber>
    </submittedName>
</protein>
<accession>A0A379XTA1</accession>
<evidence type="ECO:0000313" key="2">
    <source>
        <dbReference type="Proteomes" id="UP000254220"/>
    </source>
</evidence>